<dbReference type="InParanoid" id="A0A0C3DND8"/>
<dbReference type="Gene3D" id="2.120.10.30">
    <property type="entry name" value="TolB, C-terminal domain"/>
    <property type="match status" value="1"/>
</dbReference>
<dbReference type="OrthoDB" id="9977941at2759"/>
<organism evidence="1 2">
    <name type="scientific">Oidiodendron maius (strain Zn)</name>
    <dbReference type="NCBI Taxonomy" id="913774"/>
    <lineage>
        <taxon>Eukaryota</taxon>
        <taxon>Fungi</taxon>
        <taxon>Dikarya</taxon>
        <taxon>Ascomycota</taxon>
        <taxon>Pezizomycotina</taxon>
        <taxon>Leotiomycetes</taxon>
        <taxon>Leotiomycetes incertae sedis</taxon>
        <taxon>Myxotrichaceae</taxon>
        <taxon>Oidiodendron</taxon>
    </lineage>
</organism>
<dbReference type="InterPro" id="IPR052998">
    <property type="entry name" value="Hetero-Diels-Alderase-like"/>
</dbReference>
<sequence length="333" mass="35467">MLLLTILLPSLALASVTPNNTLPSNLPIKVIHEFPIGTWIENMALRPSGSVLAIDLSAPNIYEVPIDGNCETRLVHTFTNTSGVSGIVESSPDSYLVVTGNFSFAKFSAVAGTYAVHRLNFDEHSDRPQVKFIGTIPTLIQPNGILSVPETPYLLIADSIAGKVYRYNTETLDMAVYFDHPLLKPAGTSLQAGVNGIKFSRGYFYFSNTNQEIVARVRVSGRENTPVGDPEIVASQTLADDFIVNDYNGDIYVAENGINELGFVSGRGNGTTPVVLAGSVNGTELAGPTAALWARGGEGKRLLVSSTGGIIGYLQGKDTVGGRISLICVEGEC</sequence>
<accession>A0A0C3DND8</accession>
<evidence type="ECO:0000313" key="2">
    <source>
        <dbReference type="Proteomes" id="UP000054321"/>
    </source>
</evidence>
<dbReference type="SUPFAM" id="SSF63829">
    <property type="entry name" value="Calcium-dependent phosphotriesterase"/>
    <property type="match status" value="1"/>
</dbReference>
<proteinExistence type="predicted"/>
<dbReference type="AlphaFoldDB" id="A0A0C3DND8"/>
<dbReference type="PANTHER" id="PTHR42060">
    <property type="entry name" value="NHL REPEAT-CONTAINING PROTEIN-RELATED"/>
    <property type="match status" value="1"/>
</dbReference>
<keyword evidence="2" id="KW-1185">Reference proteome</keyword>
<reference evidence="2" key="2">
    <citation type="submission" date="2015-01" db="EMBL/GenBank/DDBJ databases">
        <title>Evolutionary Origins and Diversification of the Mycorrhizal Mutualists.</title>
        <authorList>
            <consortium name="DOE Joint Genome Institute"/>
            <consortium name="Mycorrhizal Genomics Consortium"/>
            <person name="Kohler A."/>
            <person name="Kuo A."/>
            <person name="Nagy L.G."/>
            <person name="Floudas D."/>
            <person name="Copeland A."/>
            <person name="Barry K.W."/>
            <person name="Cichocki N."/>
            <person name="Veneault-Fourrey C."/>
            <person name="LaButti K."/>
            <person name="Lindquist E.A."/>
            <person name="Lipzen A."/>
            <person name="Lundell T."/>
            <person name="Morin E."/>
            <person name="Murat C."/>
            <person name="Riley R."/>
            <person name="Ohm R."/>
            <person name="Sun H."/>
            <person name="Tunlid A."/>
            <person name="Henrissat B."/>
            <person name="Grigoriev I.V."/>
            <person name="Hibbett D.S."/>
            <person name="Martin F."/>
        </authorList>
    </citation>
    <scope>NUCLEOTIDE SEQUENCE [LARGE SCALE GENOMIC DNA]</scope>
    <source>
        <strain evidence="2">Zn</strain>
    </source>
</reference>
<dbReference type="HOGENOM" id="CLU_052989_1_0_1"/>
<dbReference type="EMBL" id="KN832873">
    <property type="protein sequence ID" value="KIN03548.1"/>
    <property type="molecule type" value="Genomic_DNA"/>
</dbReference>
<protein>
    <recommendedName>
        <fullName evidence="3">SMP-30/Gluconolactonase/LRE-like region domain-containing protein</fullName>
    </recommendedName>
</protein>
<name>A0A0C3DND8_OIDMZ</name>
<evidence type="ECO:0008006" key="3">
    <source>
        <dbReference type="Google" id="ProtNLM"/>
    </source>
</evidence>
<gene>
    <name evidence="1" type="ORF">OIDMADRAFT_51508</name>
</gene>
<evidence type="ECO:0000313" key="1">
    <source>
        <dbReference type="EMBL" id="KIN03548.1"/>
    </source>
</evidence>
<dbReference type="PANTHER" id="PTHR42060:SF1">
    <property type="entry name" value="NHL REPEAT-CONTAINING PROTEIN"/>
    <property type="match status" value="1"/>
</dbReference>
<dbReference type="InterPro" id="IPR011042">
    <property type="entry name" value="6-blade_b-propeller_TolB-like"/>
</dbReference>
<reference evidence="1 2" key="1">
    <citation type="submission" date="2014-04" db="EMBL/GenBank/DDBJ databases">
        <authorList>
            <consortium name="DOE Joint Genome Institute"/>
            <person name="Kuo A."/>
            <person name="Martino E."/>
            <person name="Perotto S."/>
            <person name="Kohler A."/>
            <person name="Nagy L.G."/>
            <person name="Floudas D."/>
            <person name="Copeland A."/>
            <person name="Barry K.W."/>
            <person name="Cichocki N."/>
            <person name="Veneault-Fourrey C."/>
            <person name="LaButti K."/>
            <person name="Lindquist E.A."/>
            <person name="Lipzen A."/>
            <person name="Lundell T."/>
            <person name="Morin E."/>
            <person name="Murat C."/>
            <person name="Sun H."/>
            <person name="Tunlid A."/>
            <person name="Henrissat B."/>
            <person name="Grigoriev I.V."/>
            <person name="Hibbett D.S."/>
            <person name="Martin F."/>
            <person name="Nordberg H.P."/>
            <person name="Cantor M.N."/>
            <person name="Hua S.X."/>
        </authorList>
    </citation>
    <scope>NUCLEOTIDE SEQUENCE [LARGE SCALE GENOMIC DNA]</scope>
    <source>
        <strain evidence="1 2">Zn</strain>
    </source>
</reference>
<dbReference type="Proteomes" id="UP000054321">
    <property type="component" value="Unassembled WGS sequence"/>
</dbReference>